<dbReference type="SUPFAM" id="SSF56935">
    <property type="entry name" value="Porins"/>
    <property type="match status" value="1"/>
</dbReference>
<evidence type="ECO:0000256" key="1">
    <source>
        <dbReference type="ARBA" id="ARBA00004571"/>
    </source>
</evidence>
<dbReference type="Gene3D" id="2.40.170.20">
    <property type="entry name" value="TonB-dependent receptor, beta-barrel domain"/>
    <property type="match status" value="1"/>
</dbReference>
<dbReference type="CDD" id="cd01347">
    <property type="entry name" value="ligand_gated_channel"/>
    <property type="match status" value="1"/>
</dbReference>
<evidence type="ECO:0000256" key="11">
    <source>
        <dbReference type="PROSITE-ProRule" id="PRU01360"/>
    </source>
</evidence>
<evidence type="ECO:0000313" key="17">
    <source>
        <dbReference type="Proteomes" id="UP001595976"/>
    </source>
</evidence>
<evidence type="ECO:0000256" key="3">
    <source>
        <dbReference type="ARBA" id="ARBA00022452"/>
    </source>
</evidence>
<dbReference type="InterPro" id="IPR000531">
    <property type="entry name" value="Beta-barrel_TonB"/>
</dbReference>
<dbReference type="InterPro" id="IPR036942">
    <property type="entry name" value="Beta-barrel_TonB_sf"/>
</dbReference>
<reference evidence="17" key="1">
    <citation type="journal article" date="2019" name="Int. J. Syst. Evol. Microbiol.">
        <title>The Global Catalogue of Microorganisms (GCM) 10K type strain sequencing project: providing services to taxonomists for standard genome sequencing and annotation.</title>
        <authorList>
            <consortium name="The Broad Institute Genomics Platform"/>
            <consortium name="The Broad Institute Genome Sequencing Center for Infectious Disease"/>
            <person name="Wu L."/>
            <person name="Ma J."/>
        </authorList>
    </citation>
    <scope>NUCLEOTIDE SEQUENCE [LARGE SCALE GENOMIC DNA]</scope>
    <source>
        <strain evidence="17">CGMCC 1.15643</strain>
    </source>
</reference>
<evidence type="ECO:0000256" key="13">
    <source>
        <dbReference type="SAM" id="SignalP"/>
    </source>
</evidence>
<dbReference type="PROSITE" id="PS52016">
    <property type="entry name" value="TONB_DEPENDENT_REC_3"/>
    <property type="match status" value="1"/>
</dbReference>
<keyword evidence="10 11" id="KW-0998">Cell outer membrane</keyword>
<protein>
    <submittedName>
        <fullName evidence="16">TonB-dependent receptor</fullName>
    </submittedName>
</protein>
<dbReference type="Pfam" id="PF00593">
    <property type="entry name" value="TonB_dep_Rec_b-barrel"/>
    <property type="match status" value="1"/>
</dbReference>
<feature type="chain" id="PRO_5046006665" evidence="13">
    <location>
        <begin position="22"/>
        <end position="733"/>
    </location>
</feature>
<dbReference type="PANTHER" id="PTHR32552:SF81">
    <property type="entry name" value="TONB-DEPENDENT OUTER MEMBRANE RECEPTOR"/>
    <property type="match status" value="1"/>
</dbReference>
<keyword evidence="4" id="KW-0410">Iron transport</keyword>
<sequence>MKRPFSHSASPFMLLATTALAGMLCPLPEPARAQGRDAQVLQLDEITVTARRRDETLREIPFAVDVQSRAQLDEKRAYDAPAALKDVAGVYIPGFGDRSTSFLIMRGVGPILFPLGPDDSSVLTFVDGTPLPIGSSNANYLDLERVEVLKGPQSTLFGRNTTGGAVNLVPALPDDTWKGYLRSEYGTQNHRLLEGAVGGPLIKDKLGARIAFRLRGIDGYVNNVVGPDLGREQSATGRLTLRFTPTDRTTWTLSGSADSSDGVPVYYALKGDGFPILAAQNLGREVTKNYAFQSKFEHSFERFTFTSQTSYNALRADLTYNGADFFLGSRITGLPLDAFGNIAGNYFDRNIDQNRFTQELRLSSNPGETLQWIAGLAYYRDEAKLFSMRNVFVYGPAVSGFDNLHQTTTGQAVFSEVTYPVIDRLKLSLGGRYTREQKKYDGEFWNDGTPGTVPAFAEGGKRDYNFWTGRASLSYDWTDKLTSFASVSRGYKSGGFGTFNSLMWAGVPRTPYDSSSIVAYEIGGRGSFLDDRLKVSAALFYNDVSKEQILAYDLQNFAQQSLNLDTKSYGVELDASWRVTENWEIAGGITYTSTEITDVPAAAAAAQAGLKKGNQLPQVPEWAGKASVTYRAPLGIAAFGPGNLLARVGYNYIGPRYSEAGNLAKLKAVHLLSARLGVEWEKGEAYLFGENLLDKRYVTFAQPYGTSVLTGAPVYGTVYARGATMGVGAAIKF</sequence>
<keyword evidence="6" id="KW-0408">Iron</keyword>
<keyword evidence="13" id="KW-0732">Signal</keyword>
<evidence type="ECO:0000256" key="4">
    <source>
        <dbReference type="ARBA" id="ARBA00022496"/>
    </source>
</evidence>
<keyword evidence="3 11" id="KW-1134">Transmembrane beta strand</keyword>
<evidence type="ECO:0000256" key="8">
    <source>
        <dbReference type="ARBA" id="ARBA00023077"/>
    </source>
</evidence>
<evidence type="ECO:0000256" key="6">
    <source>
        <dbReference type="ARBA" id="ARBA00023004"/>
    </source>
</evidence>
<dbReference type="Pfam" id="PF07715">
    <property type="entry name" value="Plug"/>
    <property type="match status" value="1"/>
</dbReference>
<feature type="domain" description="TonB-dependent receptor-like beta-barrel" evidence="14">
    <location>
        <begin position="260"/>
        <end position="692"/>
    </location>
</feature>
<feature type="domain" description="TonB-dependent receptor plug" evidence="15">
    <location>
        <begin position="57"/>
        <end position="165"/>
    </location>
</feature>
<keyword evidence="2 11" id="KW-0813">Transport</keyword>
<evidence type="ECO:0000256" key="9">
    <source>
        <dbReference type="ARBA" id="ARBA00023136"/>
    </source>
</evidence>
<keyword evidence="16" id="KW-0675">Receptor</keyword>
<keyword evidence="8 12" id="KW-0798">TonB box</keyword>
<evidence type="ECO:0000256" key="7">
    <source>
        <dbReference type="ARBA" id="ARBA00023065"/>
    </source>
</evidence>
<keyword evidence="17" id="KW-1185">Reference proteome</keyword>
<keyword evidence="9 11" id="KW-0472">Membrane</keyword>
<dbReference type="EMBL" id="JBHSLI010000009">
    <property type="protein sequence ID" value="MFC5295249.1"/>
    <property type="molecule type" value="Genomic_DNA"/>
</dbReference>
<evidence type="ECO:0000256" key="12">
    <source>
        <dbReference type="RuleBase" id="RU003357"/>
    </source>
</evidence>
<dbReference type="InterPro" id="IPR012910">
    <property type="entry name" value="Plug_dom"/>
</dbReference>
<evidence type="ECO:0000256" key="5">
    <source>
        <dbReference type="ARBA" id="ARBA00022692"/>
    </source>
</evidence>
<proteinExistence type="inferred from homology"/>
<keyword evidence="7" id="KW-0406">Ion transport</keyword>
<evidence type="ECO:0000256" key="2">
    <source>
        <dbReference type="ARBA" id="ARBA00022448"/>
    </source>
</evidence>
<evidence type="ECO:0000259" key="14">
    <source>
        <dbReference type="Pfam" id="PF00593"/>
    </source>
</evidence>
<evidence type="ECO:0000313" key="16">
    <source>
        <dbReference type="EMBL" id="MFC5295249.1"/>
    </source>
</evidence>
<keyword evidence="5 11" id="KW-0812">Transmembrane</keyword>
<feature type="signal peptide" evidence="13">
    <location>
        <begin position="1"/>
        <end position="21"/>
    </location>
</feature>
<dbReference type="InterPro" id="IPR039426">
    <property type="entry name" value="TonB-dep_rcpt-like"/>
</dbReference>
<comment type="caution">
    <text evidence="16">The sequence shown here is derived from an EMBL/GenBank/DDBJ whole genome shotgun (WGS) entry which is preliminary data.</text>
</comment>
<dbReference type="PANTHER" id="PTHR32552">
    <property type="entry name" value="FERRICHROME IRON RECEPTOR-RELATED"/>
    <property type="match status" value="1"/>
</dbReference>
<evidence type="ECO:0000259" key="15">
    <source>
        <dbReference type="Pfam" id="PF07715"/>
    </source>
</evidence>
<organism evidence="16 17">
    <name type="scientific">Bosea minatitlanensis</name>
    <dbReference type="NCBI Taxonomy" id="128782"/>
    <lineage>
        <taxon>Bacteria</taxon>
        <taxon>Pseudomonadati</taxon>
        <taxon>Pseudomonadota</taxon>
        <taxon>Alphaproteobacteria</taxon>
        <taxon>Hyphomicrobiales</taxon>
        <taxon>Boseaceae</taxon>
        <taxon>Bosea</taxon>
    </lineage>
</organism>
<comment type="similarity">
    <text evidence="11 12">Belongs to the TonB-dependent receptor family.</text>
</comment>
<dbReference type="Proteomes" id="UP001595976">
    <property type="component" value="Unassembled WGS sequence"/>
</dbReference>
<dbReference type="RefSeq" id="WP_260349275.1">
    <property type="nucleotide sequence ID" value="NZ_JAOAOS010000010.1"/>
</dbReference>
<evidence type="ECO:0000256" key="10">
    <source>
        <dbReference type="ARBA" id="ARBA00023237"/>
    </source>
</evidence>
<gene>
    <name evidence="16" type="ORF">ACFPK2_19830</name>
</gene>
<comment type="subcellular location">
    <subcellularLocation>
        <location evidence="1 11">Cell outer membrane</location>
        <topology evidence="1 11">Multi-pass membrane protein</topology>
    </subcellularLocation>
</comment>
<accession>A0ABW0F975</accession>
<name>A0ABW0F975_9HYPH</name>